<reference evidence="1" key="2">
    <citation type="journal article" date="2015" name="Fish Shellfish Immunol.">
        <title>Early steps in the European eel (Anguilla anguilla)-Vibrio vulnificus interaction in the gills: Role of the RtxA13 toxin.</title>
        <authorList>
            <person name="Callol A."/>
            <person name="Pajuelo D."/>
            <person name="Ebbesson L."/>
            <person name="Teles M."/>
            <person name="MacKenzie S."/>
            <person name="Amaro C."/>
        </authorList>
    </citation>
    <scope>NUCLEOTIDE SEQUENCE</scope>
</reference>
<name>A0A0E9WED6_ANGAN</name>
<evidence type="ECO:0000313" key="1">
    <source>
        <dbReference type="EMBL" id="JAH87843.1"/>
    </source>
</evidence>
<reference evidence="1" key="1">
    <citation type="submission" date="2014-11" db="EMBL/GenBank/DDBJ databases">
        <authorList>
            <person name="Amaro Gonzalez C."/>
        </authorList>
    </citation>
    <scope>NUCLEOTIDE SEQUENCE</scope>
</reference>
<protein>
    <submittedName>
        <fullName evidence="1">Uncharacterized protein</fullName>
    </submittedName>
</protein>
<accession>A0A0E9WED6</accession>
<organism evidence="1">
    <name type="scientific">Anguilla anguilla</name>
    <name type="common">European freshwater eel</name>
    <name type="synonym">Muraena anguilla</name>
    <dbReference type="NCBI Taxonomy" id="7936"/>
    <lineage>
        <taxon>Eukaryota</taxon>
        <taxon>Metazoa</taxon>
        <taxon>Chordata</taxon>
        <taxon>Craniata</taxon>
        <taxon>Vertebrata</taxon>
        <taxon>Euteleostomi</taxon>
        <taxon>Actinopterygii</taxon>
        <taxon>Neopterygii</taxon>
        <taxon>Teleostei</taxon>
        <taxon>Anguilliformes</taxon>
        <taxon>Anguillidae</taxon>
        <taxon>Anguilla</taxon>
    </lineage>
</organism>
<dbReference type="EMBL" id="GBXM01020734">
    <property type="protein sequence ID" value="JAH87843.1"/>
    <property type="molecule type" value="Transcribed_RNA"/>
</dbReference>
<dbReference type="AlphaFoldDB" id="A0A0E9WED6"/>
<proteinExistence type="predicted"/>
<sequence>MPCIVYCCCFETVESIINRTQMSQRAAVSIPEICTTLHPCVCLWKLQSLF</sequence>